<protein>
    <submittedName>
        <fullName evidence="2">CDK5 regulatory subunit associated protein 3</fullName>
    </submittedName>
</protein>
<comment type="similarity">
    <text evidence="1">Belongs to the CDK5RAP3 family.</text>
</comment>
<dbReference type="PANTHER" id="PTHR14894:SF0">
    <property type="entry name" value="CDK5 REGULATORY SUBUNIT-ASSOCIATED PROTEIN 3"/>
    <property type="match status" value="1"/>
</dbReference>
<name>A0A0L0DAE0_THETB</name>
<dbReference type="RefSeq" id="XP_013758830.1">
    <property type="nucleotide sequence ID" value="XM_013903376.1"/>
</dbReference>
<dbReference type="InterPro" id="IPR008491">
    <property type="entry name" value="CDK5RAP3"/>
</dbReference>
<dbReference type="eggNOG" id="KOG2607">
    <property type="taxonomic scope" value="Eukaryota"/>
</dbReference>
<dbReference type="GeneID" id="25564032"/>
<organism evidence="2 3">
    <name type="scientific">Thecamonas trahens ATCC 50062</name>
    <dbReference type="NCBI Taxonomy" id="461836"/>
    <lineage>
        <taxon>Eukaryota</taxon>
        <taxon>Apusozoa</taxon>
        <taxon>Apusomonadida</taxon>
        <taxon>Apusomonadidae</taxon>
        <taxon>Thecamonas</taxon>
    </lineage>
</organism>
<sequence>MSSLLSAVIETVGEGFGNPDLDPALLPPLELEVGKVLEWLKSRELVRDQWRQVADIVAGKKDAALAALPESAATSATINALVDYPGYLSLWRCQEMLSAMKEAEVETRNFLGSYGSDAVSAWQDIVNQYLDGRVYLARAVRALVDGVRYELPSLLRSLASADASVARLARVESTAAADIARFRKEYVEMGSRFGLTLNVSDGGVGRDASVERDALSALAAKVPAVLEQALLSALDERTRVAAASAMARYGHPLPVLSWFCERVEDRLMSVSSERLGALASAIGLEVGALGESSSIGVLLRQLQVRSALLAELDEVHGFLDELMGQVQEVKASDDRVASSILLSQRLNSVSLDEVAEERDALAVASRAFEAKEIKELLLIDGSPRYVARIAAELHSKLYKAAQLEAEVATFGEQRSGFAASKAKTTALIKACACEIRELKNHIEADISSEFNGRIVRITGVDRLLAQAAAVTESSGNAGQS</sequence>
<proteinExistence type="inferred from homology"/>
<dbReference type="OMA" id="ACACEIR"/>
<dbReference type="GO" id="GO:0012505">
    <property type="term" value="C:endomembrane system"/>
    <property type="evidence" value="ECO:0007669"/>
    <property type="project" value="TreeGrafter"/>
</dbReference>
<dbReference type="PANTHER" id="PTHR14894">
    <property type="entry name" value="CDK5 REGULATORY SUBUNIT-ASSOCIATED PROTEIN 3"/>
    <property type="match status" value="1"/>
</dbReference>
<dbReference type="GO" id="GO:0007346">
    <property type="term" value="P:regulation of mitotic cell cycle"/>
    <property type="evidence" value="ECO:0007669"/>
    <property type="project" value="TreeGrafter"/>
</dbReference>
<accession>A0A0L0DAE0</accession>
<dbReference type="OrthoDB" id="340432at2759"/>
<dbReference type="AlphaFoldDB" id="A0A0L0DAE0"/>
<keyword evidence="3" id="KW-1185">Reference proteome</keyword>
<evidence type="ECO:0000313" key="3">
    <source>
        <dbReference type="Proteomes" id="UP000054408"/>
    </source>
</evidence>
<evidence type="ECO:0000313" key="2">
    <source>
        <dbReference type="EMBL" id="KNC48263.1"/>
    </source>
</evidence>
<reference evidence="2 3" key="1">
    <citation type="submission" date="2010-05" db="EMBL/GenBank/DDBJ databases">
        <title>The Genome Sequence of Thecamonas trahens ATCC 50062.</title>
        <authorList>
            <consortium name="The Broad Institute Genome Sequencing Platform"/>
            <person name="Russ C."/>
            <person name="Cuomo C."/>
            <person name="Shea T."/>
            <person name="Young S.K."/>
            <person name="Zeng Q."/>
            <person name="Koehrsen M."/>
            <person name="Haas B."/>
            <person name="Borodovsky M."/>
            <person name="Guigo R."/>
            <person name="Alvarado L."/>
            <person name="Berlin A."/>
            <person name="Bochicchio J."/>
            <person name="Borenstein D."/>
            <person name="Chapman S."/>
            <person name="Chen Z."/>
            <person name="Freedman E."/>
            <person name="Gellesch M."/>
            <person name="Goldberg J."/>
            <person name="Griggs A."/>
            <person name="Gujja S."/>
            <person name="Heilman E."/>
            <person name="Heiman D."/>
            <person name="Hepburn T."/>
            <person name="Howarth C."/>
            <person name="Jen D."/>
            <person name="Larson L."/>
            <person name="Mehta T."/>
            <person name="Park D."/>
            <person name="Pearson M."/>
            <person name="Roberts A."/>
            <person name="Saif S."/>
            <person name="Shenoy N."/>
            <person name="Sisk P."/>
            <person name="Stolte C."/>
            <person name="Sykes S."/>
            <person name="Thomson T."/>
            <person name="Walk T."/>
            <person name="White J."/>
            <person name="Yandava C."/>
            <person name="Burger G."/>
            <person name="Gray M.W."/>
            <person name="Holland P.W.H."/>
            <person name="King N."/>
            <person name="Lang F.B.F."/>
            <person name="Roger A.J."/>
            <person name="Ruiz-Trillo I."/>
            <person name="Lander E."/>
            <person name="Nusbaum C."/>
        </authorList>
    </citation>
    <scope>NUCLEOTIDE SEQUENCE [LARGE SCALE GENOMIC DNA]</scope>
    <source>
        <strain evidence="2 3">ATCC 50062</strain>
    </source>
</reference>
<dbReference type="EMBL" id="GL349450">
    <property type="protein sequence ID" value="KNC48263.1"/>
    <property type="molecule type" value="Genomic_DNA"/>
</dbReference>
<dbReference type="Pfam" id="PF05600">
    <property type="entry name" value="CDK5RAP3"/>
    <property type="match status" value="2"/>
</dbReference>
<dbReference type="Proteomes" id="UP000054408">
    <property type="component" value="Unassembled WGS sequence"/>
</dbReference>
<dbReference type="STRING" id="461836.A0A0L0DAE0"/>
<gene>
    <name evidence="2" type="ORF">AMSG_04493</name>
</gene>
<evidence type="ECO:0000256" key="1">
    <source>
        <dbReference type="ARBA" id="ARBA00007478"/>
    </source>
</evidence>